<dbReference type="RefSeq" id="WP_255058890.1">
    <property type="nucleotide sequence ID" value="NZ_JANDBD010000002.1"/>
</dbReference>
<evidence type="ECO:0000313" key="2">
    <source>
        <dbReference type="EMBL" id="MCP9271814.1"/>
    </source>
</evidence>
<feature type="domain" description="HTH cro/C1-type" evidence="1">
    <location>
        <begin position="13"/>
        <end position="67"/>
    </location>
</feature>
<organism evidence="2 3">
    <name type="scientific">Mycolicibacterium arenosum</name>
    <dbReference type="NCBI Taxonomy" id="2952157"/>
    <lineage>
        <taxon>Bacteria</taxon>
        <taxon>Bacillati</taxon>
        <taxon>Actinomycetota</taxon>
        <taxon>Actinomycetes</taxon>
        <taxon>Mycobacteriales</taxon>
        <taxon>Mycobacteriaceae</taxon>
        <taxon>Mycolicibacterium</taxon>
    </lineage>
</organism>
<dbReference type="Pfam" id="PF01381">
    <property type="entry name" value="HTH_3"/>
    <property type="match status" value="1"/>
</dbReference>
<proteinExistence type="predicted"/>
<dbReference type="EMBL" id="JANDBD010000002">
    <property type="protein sequence ID" value="MCP9271814.1"/>
    <property type="molecule type" value="Genomic_DNA"/>
</dbReference>
<dbReference type="PROSITE" id="PS50943">
    <property type="entry name" value="HTH_CROC1"/>
    <property type="match status" value="1"/>
</dbReference>
<keyword evidence="3" id="KW-1185">Reference proteome</keyword>
<protein>
    <submittedName>
        <fullName evidence="2">Helix-turn-helix domain-containing protein</fullName>
    </submittedName>
</protein>
<dbReference type="Proteomes" id="UP001651690">
    <property type="component" value="Unassembled WGS sequence"/>
</dbReference>
<dbReference type="InterPro" id="IPR010982">
    <property type="entry name" value="Lambda_DNA-bd_dom_sf"/>
</dbReference>
<dbReference type="CDD" id="cd00093">
    <property type="entry name" value="HTH_XRE"/>
    <property type="match status" value="1"/>
</dbReference>
<evidence type="ECO:0000313" key="3">
    <source>
        <dbReference type="Proteomes" id="UP001651690"/>
    </source>
</evidence>
<dbReference type="InterPro" id="IPR001387">
    <property type="entry name" value="Cro/C1-type_HTH"/>
</dbReference>
<sequence length="163" mass="17677">MTERSLAHIGALVAQRRKELGLTRSRVAHLAEINARTIAAIEEGTQWPRPDTQTKIESALQWAEGSLADARTGGVPEAIVPSTMPALQGRSDAELWDLITSGTLDPGSRAAVVAEYENRQVAQLPERLERLSRHGLTAVSRYVAILLESAPSEGFVRPADDES</sequence>
<reference evidence="2 3" key="1">
    <citation type="submission" date="2022-06" db="EMBL/GenBank/DDBJ databases">
        <title>Mycolicibacterium sp. CAU 1645 isolated from seawater.</title>
        <authorList>
            <person name="Kim W."/>
        </authorList>
    </citation>
    <scope>NUCLEOTIDE SEQUENCE [LARGE SCALE GENOMIC DNA]</scope>
    <source>
        <strain evidence="2 3">CAU 1645</strain>
    </source>
</reference>
<comment type="caution">
    <text evidence="2">The sequence shown here is derived from an EMBL/GenBank/DDBJ whole genome shotgun (WGS) entry which is preliminary data.</text>
</comment>
<dbReference type="SUPFAM" id="SSF47413">
    <property type="entry name" value="lambda repressor-like DNA-binding domains"/>
    <property type="match status" value="1"/>
</dbReference>
<evidence type="ECO:0000259" key="1">
    <source>
        <dbReference type="PROSITE" id="PS50943"/>
    </source>
</evidence>
<name>A0ABT1M0M6_9MYCO</name>
<accession>A0ABT1M0M6</accession>
<gene>
    <name evidence="2" type="ORF">NM203_06420</name>
</gene>
<dbReference type="Gene3D" id="1.10.260.40">
    <property type="entry name" value="lambda repressor-like DNA-binding domains"/>
    <property type="match status" value="1"/>
</dbReference>